<evidence type="ECO:0000256" key="4">
    <source>
        <dbReference type="ARBA" id="ARBA00023163"/>
    </source>
</evidence>
<dbReference type="SUPFAM" id="SSF46689">
    <property type="entry name" value="Homeodomain-like"/>
    <property type="match status" value="1"/>
</dbReference>
<dbReference type="PRINTS" id="PR00455">
    <property type="entry name" value="HTHTETR"/>
</dbReference>
<proteinExistence type="predicted"/>
<feature type="domain" description="HTH tetR-type" evidence="7">
    <location>
        <begin position="37"/>
        <end position="97"/>
    </location>
</feature>
<feature type="region of interest" description="Disordered" evidence="6">
    <location>
        <begin position="18"/>
        <end position="38"/>
    </location>
</feature>
<evidence type="ECO:0000256" key="1">
    <source>
        <dbReference type="ARBA" id="ARBA00022491"/>
    </source>
</evidence>
<accession>A0A2T8FCX3</accession>
<dbReference type="Gene3D" id="1.10.10.60">
    <property type="entry name" value="Homeodomain-like"/>
    <property type="match status" value="1"/>
</dbReference>
<sequence length="226" mass="24933">MGHFTHPAPGSIRLVAQPHVNEEAGVPRQKTTARGEGVSRERIRDAAIRLFGERGYPVIGMRDLSEAVGILPGSLYAHISSKEDLLLDIVESGITAFIDVIQPVVDSDLPADQKMREAIRAHLDVLAQQVEQTRVTFHQWQYLGAENRAKAVEVRQKYEDLIVQIIDEGVASKIFRDSGHHRLPVLMIAGILGSATEWYRPEGRNSAQEMADAIADQVLLGLQSAT</sequence>
<dbReference type="PANTHER" id="PTHR30055">
    <property type="entry name" value="HTH-TYPE TRANSCRIPTIONAL REGULATOR RUTR"/>
    <property type="match status" value="1"/>
</dbReference>
<dbReference type="InterPro" id="IPR009057">
    <property type="entry name" value="Homeodomain-like_sf"/>
</dbReference>
<dbReference type="InterPro" id="IPR036271">
    <property type="entry name" value="Tet_transcr_reg_TetR-rel_C_sf"/>
</dbReference>
<dbReference type="Gene3D" id="1.10.357.10">
    <property type="entry name" value="Tetracycline Repressor, domain 2"/>
    <property type="match status" value="1"/>
</dbReference>
<dbReference type="GO" id="GO:0000976">
    <property type="term" value="F:transcription cis-regulatory region binding"/>
    <property type="evidence" value="ECO:0007669"/>
    <property type="project" value="TreeGrafter"/>
</dbReference>
<dbReference type="AlphaFoldDB" id="A0A2T8FCX3"/>
<dbReference type="Proteomes" id="UP000246018">
    <property type="component" value="Unassembled WGS sequence"/>
</dbReference>
<keyword evidence="9" id="KW-1185">Reference proteome</keyword>
<dbReference type="InterPro" id="IPR041490">
    <property type="entry name" value="KstR2_TetR_C"/>
</dbReference>
<dbReference type="InterPro" id="IPR050109">
    <property type="entry name" value="HTH-type_TetR-like_transc_reg"/>
</dbReference>
<dbReference type="OrthoDB" id="3766519at2"/>
<comment type="caution">
    <text evidence="8">The sequence shown here is derived from an EMBL/GenBank/DDBJ whole genome shotgun (WGS) entry which is preliminary data.</text>
</comment>
<dbReference type="EMBL" id="QDGZ01000002">
    <property type="protein sequence ID" value="PVG83561.1"/>
    <property type="molecule type" value="Genomic_DNA"/>
</dbReference>
<name>A0A2T8FCX3_9ACTN</name>
<evidence type="ECO:0000259" key="7">
    <source>
        <dbReference type="PROSITE" id="PS50977"/>
    </source>
</evidence>
<dbReference type="SUPFAM" id="SSF48498">
    <property type="entry name" value="Tetracyclin repressor-like, C-terminal domain"/>
    <property type="match status" value="1"/>
</dbReference>
<keyword evidence="1" id="KW-0678">Repressor</keyword>
<evidence type="ECO:0000313" key="8">
    <source>
        <dbReference type="EMBL" id="PVG83561.1"/>
    </source>
</evidence>
<protein>
    <submittedName>
        <fullName evidence="8">TetR family transcriptional regulator</fullName>
    </submittedName>
</protein>
<feature type="DNA-binding region" description="H-T-H motif" evidence="5">
    <location>
        <begin position="60"/>
        <end position="79"/>
    </location>
</feature>
<dbReference type="GO" id="GO:0003700">
    <property type="term" value="F:DNA-binding transcription factor activity"/>
    <property type="evidence" value="ECO:0007669"/>
    <property type="project" value="TreeGrafter"/>
</dbReference>
<dbReference type="PANTHER" id="PTHR30055:SF175">
    <property type="entry name" value="HTH-TYPE TRANSCRIPTIONAL REPRESSOR KSTR2"/>
    <property type="match status" value="1"/>
</dbReference>
<dbReference type="PROSITE" id="PS50977">
    <property type="entry name" value="HTH_TETR_2"/>
    <property type="match status" value="1"/>
</dbReference>
<gene>
    <name evidence="8" type="ORF">DDE18_04300</name>
</gene>
<reference evidence="8 9" key="1">
    <citation type="submission" date="2018-04" db="EMBL/GenBank/DDBJ databases">
        <title>Genome of Nocardioides gansuensis WSJ-1.</title>
        <authorList>
            <person name="Wu S."/>
            <person name="Wang G."/>
        </authorList>
    </citation>
    <scope>NUCLEOTIDE SEQUENCE [LARGE SCALE GENOMIC DNA]</scope>
    <source>
        <strain evidence="8 9">WSJ-1</strain>
    </source>
</reference>
<dbReference type="Pfam" id="PF00440">
    <property type="entry name" value="TetR_N"/>
    <property type="match status" value="1"/>
</dbReference>
<evidence type="ECO:0000256" key="2">
    <source>
        <dbReference type="ARBA" id="ARBA00023015"/>
    </source>
</evidence>
<evidence type="ECO:0000256" key="5">
    <source>
        <dbReference type="PROSITE-ProRule" id="PRU00335"/>
    </source>
</evidence>
<evidence type="ECO:0000256" key="6">
    <source>
        <dbReference type="SAM" id="MobiDB-lite"/>
    </source>
</evidence>
<evidence type="ECO:0000313" key="9">
    <source>
        <dbReference type="Proteomes" id="UP000246018"/>
    </source>
</evidence>
<dbReference type="InterPro" id="IPR001647">
    <property type="entry name" value="HTH_TetR"/>
</dbReference>
<organism evidence="8 9">
    <name type="scientific">Nocardioides gansuensis</name>
    <dbReference type="NCBI Taxonomy" id="2138300"/>
    <lineage>
        <taxon>Bacteria</taxon>
        <taxon>Bacillati</taxon>
        <taxon>Actinomycetota</taxon>
        <taxon>Actinomycetes</taxon>
        <taxon>Propionibacteriales</taxon>
        <taxon>Nocardioidaceae</taxon>
        <taxon>Nocardioides</taxon>
    </lineage>
</organism>
<keyword evidence="4" id="KW-0804">Transcription</keyword>
<keyword evidence="2" id="KW-0805">Transcription regulation</keyword>
<dbReference type="Pfam" id="PF17932">
    <property type="entry name" value="TetR_C_24"/>
    <property type="match status" value="1"/>
</dbReference>
<evidence type="ECO:0000256" key="3">
    <source>
        <dbReference type="ARBA" id="ARBA00023125"/>
    </source>
</evidence>
<keyword evidence="3 5" id="KW-0238">DNA-binding</keyword>